<feature type="compositionally biased region" description="Polar residues" evidence="1">
    <location>
        <begin position="432"/>
        <end position="453"/>
    </location>
</feature>
<keyword evidence="3" id="KW-1185">Reference proteome</keyword>
<organism evidence="2 3">
    <name type="scientific">Candolleomyces eurysporus</name>
    <dbReference type="NCBI Taxonomy" id="2828524"/>
    <lineage>
        <taxon>Eukaryota</taxon>
        <taxon>Fungi</taxon>
        <taxon>Dikarya</taxon>
        <taxon>Basidiomycota</taxon>
        <taxon>Agaricomycotina</taxon>
        <taxon>Agaricomycetes</taxon>
        <taxon>Agaricomycetidae</taxon>
        <taxon>Agaricales</taxon>
        <taxon>Agaricineae</taxon>
        <taxon>Psathyrellaceae</taxon>
        <taxon>Candolleomyces</taxon>
    </lineage>
</organism>
<dbReference type="AlphaFoldDB" id="A0A9W8MLI8"/>
<reference evidence="2" key="1">
    <citation type="submission" date="2022-06" db="EMBL/GenBank/DDBJ databases">
        <title>Genome Sequence of Candolleomyces eurysporus.</title>
        <authorList>
            <person name="Buettner E."/>
        </authorList>
    </citation>
    <scope>NUCLEOTIDE SEQUENCE</scope>
    <source>
        <strain evidence="2">VTCC 930004</strain>
    </source>
</reference>
<evidence type="ECO:0000256" key="1">
    <source>
        <dbReference type="SAM" id="MobiDB-lite"/>
    </source>
</evidence>
<feature type="region of interest" description="Disordered" evidence="1">
    <location>
        <begin position="369"/>
        <end position="391"/>
    </location>
</feature>
<feature type="compositionally biased region" description="Low complexity" evidence="1">
    <location>
        <begin position="369"/>
        <end position="380"/>
    </location>
</feature>
<comment type="caution">
    <text evidence="2">The sequence shown here is derived from an EMBL/GenBank/DDBJ whole genome shotgun (WGS) entry which is preliminary data.</text>
</comment>
<proteinExistence type="predicted"/>
<dbReference type="EMBL" id="JANBPK010000744">
    <property type="protein sequence ID" value="KAJ2933398.1"/>
    <property type="molecule type" value="Genomic_DNA"/>
</dbReference>
<gene>
    <name evidence="2" type="ORF">H1R20_g3684</name>
</gene>
<feature type="region of interest" description="Disordered" evidence="1">
    <location>
        <begin position="432"/>
        <end position="470"/>
    </location>
</feature>
<accession>A0A9W8MLI8</accession>
<dbReference type="OrthoDB" id="2865019at2759"/>
<protein>
    <submittedName>
        <fullName evidence="2">Uncharacterized protein</fullName>
    </submittedName>
</protein>
<evidence type="ECO:0000313" key="3">
    <source>
        <dbReference type="Proteomes" id="UP001140091"/>
    </source>
</evidence>
<dbReference type="Proteomes" id="UP001140091">
    <property type="component" value="Unassembled WGS sequence"/>
</dbReference>
<evidence type="ECO:0000313" key="2">
    <source>
        <dbReference type="EMBL" id="KAJ2933398.1"/>
    </source>
</evidence>
<name>A0A9W8MLI8_9AGAR</name>
<sequence length="572" mass="62639">MSLEPQVLPDEIITSILYHTNRLPSRIQTLKSCSLVSRAFINPAQSLIFSTINFDISRTSRFLVFQSLCATLLRNRTLGLYVKELQVRSDSPDVYELHIPAFNAFRTLHNLRKFTFICGLGTGSSANKHAVTSRPGFGSEGSTIEGHSGPREAEEDDDDSLIGWPQFAKTNQANLSIVFNRPSLRALELGGLRNLPLTFLLSFLRLEHLILNSNLTADLSQASGSDTQLMVLSNIKLRRLTLREVGAGLINAIASMLAYKPDGLKKLDLAHVRLVGVEDFANAAWNLVRIGGRALEEFGWEGVVTRPNAFKPIDLTPHRSTIKHLTVSVTYRVWFAEPQVLADLQSLLRQLAGPDSALEVLTIRASFAGSSSSSSSFSSSDRPTGRSRSGSFFDITSDPEYLDEWTELDKILSHKKSFRKLDRIELEYVPSSTAPSKSSAQPTRTSTNSSILASTRNSTSTNSSSGSSSFLLAPAPTRAPAELELTYWWQDTAWLLSSQLAHTRAKGVIVTFGESRSTRREWVVFDGRSPPVSPSINGVVGAEGGDEGSGEVLVGRKGALEDGNGGWLPMRI</sequence>
<feature type="non-terminal residue" evidence="2">
    <location>
        <position position="572"/>
    </location>
</feature>
<feature type="compositionally biased region" description="Low complexity" evidence="1">
    <location>
        <begin position="454"/>
        <end position="469"/>
    </location>
</feature>
<feature type="region of interest" description="Disordered" evidence="1">
    <location>
        <begin position="131"/>
        <end position="158"/>
    </location>
</feature>